<keyword evidence="2" id="KW-1185">Reference proteome</keyword>
<gene>
    <name evidence="1" type="ordered locus">MAE_43420</name>
</gene>
<evidence type="ECO:0000313" key="2">
    <source>
        <dbReference type="Proteomes" id="UP000001510"/>
    </source>
</evidence>
<dbReference type="PaxDb" id="449447-MAE_43420"/>
<dbReference type="EMBL" id="AP009552">
    <property type="protein sequence ID" value="BAG04164.1"/>
    <property type="molecule type" value="Genomic_DNA"/>
</dbReference>
<dbReference type="AlphaFoldDB" id="B0JSK6"/>
<dbReference type="Proteomes" id="UP000001510">
    <property type="component" value="Chromosome"/>
</dbReference>
<dbReference type="HOGENOM" id="CLU_2899180_0_0_3"/>
<protein>
    <submittedName>
        <fullName evidence="1">Uncharacterized protein</fullName>
    </submittedName>
</protein>
<dbReference type="KEGG" id="mar:MAE_43420"/>
<dbReference type="STRING" id="449447.MAE_43420"/>
<reference evidence="1 2" key="1">
    <citation type="journal article" date="2007" name="DNA Res.">
        <title>Complete genomic structure of the bloom-forming toxic cyanobacterium Microcystis aeruginosa NIES-843.</title>
        <authorList>
            <person name="Kaneko T."/>
            <person name="Nakajima N."/>
            <person name="Okamoto S."/>
            <person name="Suzuki I."/>
            <person name="Tanabe Y."/>
            <person name="Tamaoki M."/>
            <person name="Nakamura Y."/>
            <person name="Kasai F."/>
            <person name="Watanabe A."/>
            <person name="Kawashima K."/>
            <person name="Kishida Y."/>
            <person name="Ono A."/>
            <person name="Shimizu Y."/>
            <person name="Takahashi C."/>
            <person name="Minami C."/>
            <person name="Fujishiro T."/>
            <person name="Kohara M."/>
            <person name="Katoh M."/>
            <person name="Nakazaki N."/>
            <person name="Nakayama S."/>
            <person name="Yamada M."/>
            <person name="Tabata S."/>
            <person name="Watanabe M.M."/>
        </authorList>
    </citation>
    <scope>NUCLEOTIDE SEQUENCE [LARGE SCALE GENOMIC DNA]</scope>
    <source>
        <strain evidence="2">NIES-843 / IAM M-247</strain>
    </source>
</reference>
<proteinExistence type="predicted"/>
<organism evidence="1 2">
    <name type="scientific">Microcystis aeruginosa (strain NIES-843 / IAM M-2473)</name>
    <dbReference type="NCBI Taxonomy" id="449447"/>
    <lineage>
        <taxon>Bacteria</taxon>
        <taxon>Bacillati</taxon>
        <taxon>Cyanobacteriota</taxon>
        <taxon>Cyanophyceae</taxon>
        <taxon>Oscillatoriophycideae</taxon>
        <taxon>Chroococcales</taxon>
        <taxon>Microcystaceae</taxon>
        <taxon>Microcystis</taxon>
    </lineage>
</organism>
<accession>B0JSK6</accession>
<name>B0JSK6_MICAN</name>
<sequence>MRHSCKRQEAGDRVVTACALRGVLGFWGFRVLVEIPPLPHPPTPFLAVTFHPICPVLLLLKI</sequence>
<evidence type="ECO:0000313" key="1">
    <source>
        <dbReference type="EMBL" id="BAG04164.1"/>
    </source>
</evidence>
<dbReference type="EnsemblBacteria" id="BAG04164">
    <property type="protein sequence ID" value="BAG04164"/>
    <property type="gene ID" value="MAE_43420"/>
</dbReference>